<dbReference type="PANTHER" id="PTHR12802">
    <property type="entry name" value="SWI/SNF COMPLEX-RELATED"/>
    <property type="match status" value="1"/>
</dbReference>
<evidence type="ECO:0000256" key="2">
    <source>
        <dbReference type="ARBA" id="ARBA00023015"/>
    </source>
</evidence>
<keyword evidence="2" id="KW-0805">Transcription regulation</keyword>
<feature type="domain" description="HTH myb-type" evidence="9">
    <location>
        <begin position="45"/>
        <end position="99"/>
    </location>
</feature>
<feature type="region of interest" description="Disordered" evidence="6">
    <location>
        <begin position="218"/>
        <end position="237"/>
    </location>
</feature>
<organism evidence="10 11">
    <name type="scientific">Eruca vesicaria subsp. sativa</name>
    <name type="common">Garden rocket</name>
    <name type="synonym">Eruca sativa</name>
    <dbReference type="NCBI Taxonomy" id="29727"/>
    <lineage>
        <taxon>Eukaryota</taxon>
        <taxon>Viridiplantae</taxon>
        <taxon>Streptophyta</taxon>
        <taxon>Embryophyta</taxon>
        <taxon>Tracheophyta</taxon>
        <taxon>Spermatophyta</taxon>
        <taxon>Magnoliopsida</taxon>
        <taxon>eudicotyledons</taxon>
        <taxon>Gunneridae</taxon>
        <taxon>Pentapetalae</taxon>
        <taxon>rosids</taxon>
        <taxon>malvids</taxon>
        <taxon>Brassicales</taxon>
        <taxon>Brassicaceae</taxon>
        <taxon>Brassiceae</taxon>
        <taxon>Eruca</taxon>
    </lineage>
</organism>
<dbReference type="InterPro" id="IPR001005">
    <property type="entry name" value="SANT/Myb"/>
</dbReference>
<feature type="region of interest" description="Disordered" evidence="6">
    <location>
        <begin position="1"/>
        <end position="38"/>
    </location>
</feature>
<feature type="compositionally biased region" description="Polar residues" evidence="6">
    <location>
        <begin position="161"/>
        <end position="170"/>
    </location>
</feature>
<dbReference type="InterPro" id="IPR009057">
    <property type="entry name" value="Homeodomain-like_sf"/>
</dbReference>
<dbReference type="GO" id="GO:0003677">
    <property type="term" value="F:DNA binding"/>
    <property type="evidence" value="ECO:0007669"/>
    <property type="project" value="UniProtKB-KW"/>
</dbReference>
<keyword evidence="4" id="KW-0804">Transcription</keyword>
<feature type="compositionally biased region" description="Basic residues" evidence="6">
    <location>
        <begin position="115"/>
        <end position="125"/>
    </location>
</feature>
<accession>A0ABC8LC65</accession>
<feature type="domain" description="Myb-like" evidence="7">
    <location>
        <begin position="45"/>
        <end position="95"/>
    </location>
</feature>
<feature type="compositionally biased region" description="Polar residues" evidence="6">
    <location>
        <begin position="9"/>
        <end position="24"/>
    </location>
</feature>
<dbReference type="InterPro" id="IPR006447">
    <property type="entry name" value="Myb_dom_plants"/>
</dbReference>
<feature type="domain" description="SANT" evidence="8">
    <location>
        <begin position="48"/>
        <end position="99"/>
    </location>
</feature>
<evidence type="ECO:0000259" key="9">
    <source>
        <dbReference type="PROSITE" id="PS51294"/>
    </source>
</evidence>
<dbReference type="GO" id="GO:0005634">
    <property type="term" value="C:nucleus"/>
    <property type="evidence" value="ECO:0007669"/>
    <property type="project" value="UniProtKB-SubCell"/>
</dbReference>
<evidence type="ECO:0000256" key="6">
    <source>
        <dbReference type="SAM" id="MobiDB-lite"/>
    </source>
</evidence>
<dbReference type="EMBL" id="CAKOAT010508487">
    <property type="protein sequence ID" value="CAH8381150.1"/>
    <property type="molecule type" value="Genomic_DNA"/>
</dbReference>
<evidence type="ECO:0000259" key="7">
    <source>
        <dbReference type="PROSITE" id="PS50090"/>
    </source>
</evidence>
<dbReference type="CDD" id="cd00167">
    <property type="entry name" value="SANT"/>
    <property type="match status" value="1"/>
</dbReference>
<keyword evidence="11" id="KW-1185">Reference proteome</keyword>
<dbReference type="AlphaFoldDB" id="A0ABC8LC65"/>
<dbReference type="PROSITE" id="PS51293">
    <property type="entry name" value="SANT"/>
    <property type="match status" value="1"/>
</dbReference>
<dbReference type="NCBIfam" id="TIGR01557">
    <property type="entry name" value="myb_SHAQKYF"/>
    <property type="match status" value="1"/>
</dbReference>
<evidence type="ECO:0000313" key="10">
    <source>
        <dbReference type="EMBL" id="CAH8381150.1"/>
    </source>
</evidence>
<dbReference type="GO" id="GO:0010468">
    <property type="term" value="P:regulation of gene expression"/>
    <property type="evidence" value="ECO:0007669"/>
    <property type="project" value="UniProtKB-ARBA"/>
</dbReference>
<comment type="subcellular location">
    <subcellularLocation>
        <location evidence="1">Nucleus</location>
    </subcellularLocation>
</comment>
<evidence type="ECO:0000256" key="4">
    <source>
        <dbReference type="ARBA" id="ARBA00023163"/>
    </source>
</evidence>
<comment type="caution">
    <text evidence="10">The sequence shown here is derived from an EMBL/GenBank/DDBJ whole genome shotgun (WGS) entry which is preliminary data.</text>
</comment>
<dbReference type="FunFam" id="1.10.10.60:FF:000023">
    <property type="entry name" value="protein REVEILLE 6 isoform X1"/>
    <property type="match status" value="1"/>
</dbReference>
<evidence type="ECO:0000313" key="11">
    <source>
        <dbReference type="Proteomes" id="UP001642260"/>
    </source>
</evidence>
<feature type="region of interest" description="Disordered" evidence="6">
    <location>
        <begin position="143"/>
        <end position="170"/>
    </location>
</feature>
<dbReference type="PROSITE" id="PS51294">
    <property type="entry name" value="HTH_MYB"/>
    <property type="match status" value="1"/>
</dbReference>
<feature type="region of interest" description="Disordered" evidence="6">
    <location>
        <begin position="109"/>
        <end position="130"/>
    </location>
</feature>
<proteinExistence type="predicted"/>
<keyword evidence="5" id="KW-0539">Nucleus</keyword>
<evidence type="ECO:0000256" key="1">
    <source>
        <dbReference type="ARBA" id="ARBA00004123"/>
    </source>
</evidence>
<dbReference type="SMART" id="SM00717">
    <property type="entry name" value="SANT"/>
    <property type="match status" value="1"/>
</dbReference>
<name>A0ABC8LC65_ERUVS</name>
<protein>
    <submittedName>
        <fullName evidence="10">Uncharacterized protein</fullName>
    </submittedName>
</protein>
<dbReference type="InterPro" id="IPR017884">
    <property type="entry name" value="SANT_dom"/>
</dbReference>
<dbReference type="InterPro" id="IPR017930">
    <property type="entry name" value="Myb_dom"/>
</dbReference>
<evidence type="ECO:0000259" key="8">
    <source>
        <dbReference type="PROSITE" id="PS51293"/>
    </source>
</evidence>
<sequence>MAAPDLSEDVSSNVENGSCNSNEGTNHETSSDWIPNAAKVRKPYTVSKQREKWSEAEHDRFLEAIELYGRAWRQIQEHIGTKTAVQIRSHAQKFFSKVAREADNSVKTVVIPPPRPKRKPTHPYPRKSPAPCCQCPSSAMEKGTKSPTSVLSPFGSDDQVNRCSSPNSCTSDIQSIDKKNDYATSKQSFKEADVVTGSTKLTSSIMLFGKIVQVAEGSKKTSSSREEGVDHKSMTGQDSKHVDTVLSLGIWETSCTGSSAFGSVTEVSENLEKSAEARLTSLEKQEHCYPCANGFRPYKRCLSEREVTSSFSLVASEEEGSRRRARVCS</sequence>
<dbReference type="SUPFAM" id="SSF46689">
    <property type="entry name" value="Homeodomain-like"/>
    <property type="match status" value="1"/>
</dbReference>
<dbReference type="Gene3D" id="1.10.10.60">
    <property type="entry name" value="Homeodomain-like"/>
    <property type="match status" value="1"/>
</dbReference>
<dbReference type="Pfam" id="PF00249">
    <property type="entry name" value="Myb_DNA-binding"/>
    <property type="match status" value="1"/>
</dbReference>
<evidence type="ECO:0000256" key="5">
    <source>
        <dbReference type="ARBA" id="ARBA00023242"/>
    </source>
</evidence>
<dbReference type="Proteomes" id="UP001642260">
    <property type="component" value="Unassembled WGS sequence"/>
</dbReference>
<reference evidence="10 11" key="1">
    <citation type="submission" date="2022-03" db="EMBL/GenBank/DDBJ databases">
        <authorList>
            <person name="Macdonald S."/>
            <person name="Ahmed S."/>
            <person name="Newling K."/>
        </authorList>
    </citation>
    <scope>NUCLEOTIDE SEQUENCE [LARGE SCALE GENOMIC DNA]</scope>
</reference>
<keyword evidence="3" id="KW-0238">DNA-binding</keyword>
<gene>
    <name evidence="10" type="ORF">ERUC_LOCUS33633</name>
</gene>
<dbReference type="PROSITE" id="PS50090">
    <property type="entry name" value="MYB_LIKE"/>
    <property type="match status" value="1"/>
</dbReference>
<evidence type="ECO:0000256" key="3">
    <source>
        <dbReference type="ARBA" id="ARBA00023125"/>
    </source>
</evidence>
<dbReference type="PANTHER" id="PTHR12802:SF164">
    <property type="entry name" value="PROTEIN REVEILLE 7-RELATED"/>
    <property type="match status" value="1"/>
</dbReference>